<dbReference type="RefSeq" id="WP_187786393.1">
    <property type="nucleotide sequence ID" value="NZ_JACTVA010000049.1"/>
</dbReference>
<proteinExistence type="predicted"/>
<accession>A0ABR7RRL0</accession>
<organism evidence="1 2">
    <name type="scientific">Teichococcus aerophilus</name>
    <dbReference type="NCBI Taxonomy" id="1224513"/>
    <lineage>
        <taxon>Bacteria</taxon>
        <taxon>Pseudomonadati</taxon>
        <taxon>Pseudomonadota</taxon>
        <taxon>Alphaproteobacteria</taxon>
        <taxon>Acetobacterales</taxon>
        <taxon>Roseomonadaceae</taxon>
        <taxon>Roseomonas</taxon>
    </lineage>
</organism>
<evidence type="ECO:0000313" key="1">
    <source>
        <dbReference type="EMBL" id="MBC9209254.1"/>
    </source>
</evidence>
<comment type="caution">
    <text evidence="1">The sequence shown here is derived from an EMBL/GenBank/DDBJ whole genome shotgun (WGS) entry which is preliminary data.</text>
</comment>
<keyword evidence="2" id="KW-1185">Reference proteome</keyword>
<gene>
    <name evidence="1" type="ORF">IBL26_20585</name>
</gene>
<dbReference type="Proteomes" id="UP000626026">
    <property type="component" value="Unassembled WGS sequence"/>
</dbReference>
<sequence length="79" mass="8403">MLAEFSRPSAIMVDAESPSYQLRAALALRLASHRMAARETMVQLASKTTGSKTTGIAPAAQAVAALPPAETLIRQNHTR</sequence>
<name>A0ABR7RRL0_9PROT</name>
<dbReference type="EMBL" id="JACTVA010000049">
    <property type="protein sequence ID" value="MBC9209254.1"/>
    <property type="molecule type" value="Genomic_DNA"/>
</dbReference>
<protein>
    <submittedName>
        <fullName evidence="1">Uncharacterized protein</fullName>
    </submittedName>
</protein>
<evidence type="ECO:0000313" key="2">
    <source>
        <dbReference type="Proteomes" id="UP000626026"/>
    </source>
</evidence>
<reference evidence="1 2" key="1">
    <citation type="journal article" date="2013" name="Int. J. Syst. Evol. Microbiol.">
        <title>Roseomonas aerophila sp. nov., isolated from air.</title>
        <authorList>
            <person name="Kim S.J."/>
            <person name="Weon H.Y."/>
            <person name="Ahn J.H."/>
            <person name="Hong S.B."/>
            <person name="Seok S.J."/>
            <person name="Whang K.S."/>
            <person name="Kwon S.W."/>
        </authorList>
    </citation>
    <scope>NUCLEOTIDE SEQUENCE [LARGE SCALE GENOMIC DNA]</scope>
    <source>
        <strain evidence="1 2">NBRC 108923</strain>
    </source>
</reference>